<dbReference type="InterPro" id="IPR001466">
    <property type="entry name" value="Beta-lactam-related"/>
</dbReference>
<protein>
    <submittedName>
        <fullName evidence="3">Serine hydrolase</fullName>
    </submittedName>
</protein>
<proteinExistence type="predicted"/>
<reference evidence="3 4" key="1">
    <citation type="submission" date="2017-06" db="EMBL/GenBank/DDBJ databases">
        <title>Complete genome sequence of Idiomarina piscisalsi strain 10PY1A isolated from soil of Soudi Arabia.</title>
        <authorList>
            <person name="Kim M.-C."/>
            <person name="Jung B.K."/>
            <person name="Budiyanto F."/>
            <person name="Nzila A."/>
            <person name="Shin J.-H."/>
        </authorList>
    </citation>
    <scope>NUCLEOTIDE SEQUENCE [LARGE SCALE GENOMIC DNA]</scope>
    <source>
        <strain evidence="3 4">10PY1A</strain>
    </source>
</reference>
<dbReference type="InterPro" id="IPR050789">
    <property type="entry name" value="Diverse_Enzym_Activities"/>
</dbReference>
<keyword evidence="4" id="KW-1185">Reference proteome</keyword>
<dbReference type="RefSeq" id="WP_088767979.1">
    <property type="nucleotide sequence ID" value="NZ_CP022133.1"/>
</dbReference>
<feature type="signal peptide" evidence="1">
    <location>
        <begin position="1"/>
        <end position="17"/>
    </location>
</feature>
<dbReference type="Gene3D" id="3.40.710.10">
    <property type="entry name" value="DD-peptidase/beta-lactamase superfamily"/>
    <property type="match status" value="1"/>
</dbReference>
<sequence length="476" mass="54378">MHYVSWLLLALPFTLLAKGAEDFETEMMRLDETFFQRSFNECDMNYLKQHISNDLVFYHDQSGQQTAELFLKNVEKNICSGSKLKPIRKRSPGSLKNFPLYKNGDLYGAIQHGEHAFYLKQNNEMTLTSTARFTHTWLLNNGSWKLSSALSYDHQSPDSDEKALLETMKKAGVTALGIGVLENGKMKSSNVLGTLNGSVPAPENTLFKVASLTKPIVTLVTLKLVHAGKLSLDESLSKYWVDPDIKDHDWGHLLTPRIILSHESGFDNWRRLSKSGKLTFNYEPGKGFGYSGEGFEYLRKALERKFDQPLEQLAKRYVFEPAGMHDTHFWWDGQVDESRYAHNFDENGDVYPLNKHYEANAAANLITTTRDYTLFMQYIFQQQQLMPELYALMVAKSRKLGKKQYFSLGWEILSGFKNGEYAVLHTGKDPGVNALALFFPKSKNGYVLLMNGDNSLPVMEQVLPRLYLGSELWNRR</sequence>
<feature type="domain" description="Beta-lactamase-related" evidence="2">
    <location>
        <begin position="166"/>
        <end position="458"/>
    </location>
</feature>
<accession>A0ABN5AW69</accession>
<keyword evidence="1" id="KW-0732">Signal</keyword>
<dbReference type="InterPro" id="IPR012338">
    <property type="entry name" value="Beta-lactam/transpept-like"/>
</dbReference>
<evidence type="ECO:0000259" key="2">
    <source>
        <dbReference type="Pfam" id="PF00144"/>
    </source>
</evidence>
<dbReference type="Gene3D" id="3.10.450.50">
    <property type="match status" value="1"/>
</dbReference>
<dbReference type="PANTHER" id="PTHR43283:SF18">
    <property type="match status" value="1"/>
</dbReference>
<organism evidence="3 4">
    <name type="scientific">Idiomarina piscisalsi</name>
    <dbReference type="NCBI Taxonomy" id="1096243"/>
    <lineage>
        <taxon>Bacteria</taxon>
        <taxon>Pseudomonadati</taxon>
        <taxon>Pseudomonadota</taxon>
        <taxon>Gammaproteobacteria</taxon>
        <taxon>Alteromonadales</taxon>
        <taxon>Idiomarinaceae</taxon>
        <taxon>Idiomarina</taxon>
    </lineage>
</organism>
<dbReference type="GO" id="GO:0016787">
    <property type="term" value="F:hydrolase activity"/>
    <property type="evidence" value="ECO:0007669"/>
    <property type="project" value="UniProtKB-KW"/>
</dbReference>
<dbReference type="InterPro" id="IPR032710">
    <property type="entry name" value="NTF2-like_dom_sf"/>
</dbReference>
<dbReference type="EMBL" id="CP022133">
    <property type="protein sequence ID" value="ASG65573.1"/>
    <property type="molecule type" value="Genomic_DNA"/>
</dbReference>
<dbReference type="PANTHER" id="PTHR43283">
    <property type="entry name" value="BETA-LACTAMASE-RELATED"/>
    <property type="match status" value="1"/>
</dbReference>
<gene>
    <name evidence="3" type="ORF">CEW91_05235</name>
</gene>
<dbReference type="SUPFAM" id="SSF56601">
    <property type="entry name" value="beta-lactamase/transpeptidase-like"/>
    <property type="match status" value="1"/>
</dbReference>
<name>A0ABN5AW69_9GAMM</name>
<keyword evidence="3" id="KW-0378">Hydrolase</keyword>
<dbReference type="SUPFAM" id="SSF54427">
    <property type="entry name" value="NTF2-like"/>
    <property type="match status" value="1"/>
</dbReference>
<dbReference type="Proteomes" id="UP000197717">
    <property type="component" value="Chromosome"/>
</dbReference>
<evidence type="ECO:0000313" key="4">
    <source>
        <dbReference type="Proteomes" id="UP000197717"/>
    </source>
</evidence>
<dbReference type="Pfam" id="PF00144">
    <property type="entry name" value="Beta-lactamase"/>
    <property type="match status" value="1"/>
</dbReference>
<evidence type="ECO:0000256" key="1">
    <source>
        <dbReference type="SAM" id="SignalP"/>
    </source>
</evidence>
<feature type="chain" id="PRO_5047002482" evidence="1">
    <location>
        <begin position="18"/>
        <end position="476"/>
    </location>
</feature>
<evidence type="ECO:0000313" key="3">
    <source>
        <dbReference type="EMBL" id="ASG65573.1"/>
    </source>
</evidence>